<keyword evidence="7" id="KW-0695">RNA-directed DNA polymerase</keyword>
<evidence type="ECO:0000256" key="7">
    <source>
        <dbReference type="ARBA" id="ARBA00022918"/>
    </source>
</evidence>
<dbReference type="InterPro" id="IPR048270">
    <property type="entry name" value="PNMA_C"/>
</dbReference>
<dbReference type="FunFam" id="3.10.10.10:FF:000004">
    <property type="entry name" value="Uncharacterized protein"/>
    <property type="match status" value="1"/>
</dbReference>
<keyword evidence="6" id="KW-0378">Hydrolase</keyword>
<evidence type="ECO:0000256" key="8">
    <source>
        <dbReference type="SAM" id="MobiDB-lite"/>
    </source>
</evidence>
<keyword evidence="3" id="KW-0548">Nucleotidyltransferase</keyword>
<dbReference type="InterPro" id="IPR021109">
    <property type="entry name" value="Peptidase_aspartic_dom_sf"/>
</dbReference>
<dbReference type="PANTHER" id="PTHR37984">
    <property type="entry name" value="PROTEIN CBG26694"/>
    <property type="match status" value="1"/>
</dbReference>
<evidence type="ECO:0000256" key="6">
    <source>
        <dbReference type="ARBA" id="ARBA00022801"/>
    </source>
</evidence>
<evidence type="ECO:0000256" key="2">
    <source>
        <dbReference type="ARBA" id="ARBA00022679"/>
    </source>
</evidence>
<dbReference type="Pfam" id="PF17917">
    <property type="entry name" value="RT_RNaseH"/>
    <property type="match status" value="1"/>
</dbReference>
<dbReference type="Proteomes" id="UP001152622">
    <property type="component" value="Chromosome 22"/>
</dbReference>
<accession>A0A9Q1E828</accession>
<dbReference type="InterPro" id="IPR043502">
    <property type="entry name" value="DNA/RNA_pol_sf"/>
</dbReference>
<keyword evidence="2" id="KW-0808">Transferase</keyword>
<comment type="similarity">
    <text evidence="1">Belongs to the beta type-B retroviral polymerase family. HERV class-II K(HML-2) pol subfamily.</text>
</comment>
<evidence type="ECO:0000313" key="10">
    <source>
        <dbReference type="EMBL" id="KAJ8333963.1"/>
    </source>
</evidence>
<dbReference type="InterPro" id="IPR041373">
    <property type="entry name" value="RT_RNaseH"/>
</dbReference>
<dbReference type="GO" id="GO:0016787">
    <property type="term" value="F:hydrolase activity"/>
    <property type="evidence" value="ECO:0007669"/>
    <property type="project" value="UniProtKB-KW"/>
</dbReference>
<keyword evidence="5" id="KW-0255">Endonuclease</keyword>
<feature type="compositionally biased region" description="Polar residues" evidence="8">
    <location>
        <begin position="127"/>
        <end position="144"/>
    </location>
</feature>
<sequence length="1029" mass="114502">MRQQPAERLADFLRRLEKAFTKVIQKGGLDPILRDRARVEQLLRGAVESDFMLLQLHLRDRKDKPPTFVKLLNEIREEEDHEAAHQELTPSVRLAHAADDAKVKSLEMHDLKKQIKELQATVRQLTLGGQESPHLSTEARTNPPRQRAEPKVDPDVLALQRQVTNLQSQLSVMMVTPNNAAAASKEEKAMSYRVTKATPKDGLKSLKGGAEFFCYRCGKDSYIATNCVASENSQKVIQKLLQSVRRLKHDRKGPADRPAEPIEKGCSVKRSTVRTQSASTFPQGLVGQPTLGKVIIEGHECIALMDSGSTVSIIFEGWYSQHLSHLPIQPISNLGLWGLSESSYPYRGYGAVELEFPEAGGQGVPKLVLALVCPDAKGPDQVPVIIGTNARTFSHEAKAKQVGSRLAQTWHVHEQLPTHPKPLSSTDEPVAVVKWVGPGPLTIPPGVTCPAVCHVMIKEPLGDSVLTIETPSTCVLPAGVLMPPCVLLPSHLDENSFSLVLRNESLKQKAIPKGTVIAHVLKADIVTELKRDETPSTTIDPALFDVGDSPIPETWKRRLVQKLSKRAGVFSLEEWDVGLAKGVEHDIRLIDPRPFRERVRRLAPADIDDVRRHLQELLAAGIIKESRSPYASPIVVARKKTGKICMCIDYRTLNARTIPDQYTLPRIDDALACLSGCQWFSVLDLRSGYYQISMSEEDKEKTAFICPLGFYQFERMPQGITGAPATFQRLMERAVGDMNLLQCLVYLDDLIVFGRTLEEHEKRLFKVLDRLEECGLKLSIDKCQFCQPQVKYVGHIVSEAGIATDPEKIIRCLTHAPVLAFADPTRPYVLHVDASLNGLGAVLNQEYPEGLRPVAFASRKLSQSEKNYPIHQLQFLALKWAVVDKFQDYLYGARFSVRTDNNPLTYVLSTAKLNATGHRWLAALTSYDFDILYKPGRDNVDADWLSRNAMDTEEGLRHIPHSGVKAACQRVHITQAPEYRLIDQLGASPSAIPTAYAFPMQLEISPLEQISRDEIKKAQDLDSAIGTAK</sequence>
<keyword evidence="11" id="KW-1185">Reference proteome</keyword>
<evidence type="ECO:0000256" key="3">
    <source>
        <dbReference type="ARBA" id="ARBA00022695"/>
    </source>
</evidence>
<feature type="domain" description="Reverse transcriptase" evidence="9">
    <location>
        <begin position="603"/>
        <end position="797"/>
    </location>
</feature>
<gene>
    <name evidence="10" type="ORF">SKAU_G00412820</name>
</gene>
<reference evidence="10" key="1">
    <citation type="journal article" date="2023" name="Science">
        <title>Genome structures resolve the early diversification of teleost fishes.</title>
        <authorList>
            <person name="Parey E."/>
            <person name="Louis A."/>
            <person name="Montfort J."/>
            <person name="Bouchez O."/>
            <person name="Roques C."/>
            <person name="Iampietro C."/>
            <person name="Lluch J."/>
            <person name="Castinel A."/>
            <person name="Donnadieu C."/>
            <person name="Desvignes T."/>
            <person name="Floi Bucao C."/>
            <person name="Jouanno E."/>
            <person name="Wen M."/>
            <person name="Mejri S."/>
            <person name="Dirks R."/>
            <person name="Jansen H."/>
            <person name="Henkel C."/>
            <person name="Chen W.J."/>
            <person name="Zahm M."/>
            <person name="Cabau C."/>
            <person name="Klopp C."/>
            <person name="Thompson A.W."/>
            <person name="Robinson-Rechavi M."/>
            <person name="Braasch I."/>
            <person name="Lecointre G."/>
            <person name="Bobe J."/>
            <person name="Postlethwait J.H."/>
            <person name="Berthelot C."/>
            <person name="Roest Crollius H."/>
            <person name="Guiguen Y."/>
        </authorList>
    </citation>
    <scope>NUCLEOTIDE SEQUENCE</scope>
    <source>
        <strain evidence="10">WJC10195</strain>
    </source>
</reference>
<dbReference type="Gene3D" id="3.10.10.10">
    <property type="entry name" value="HIV Type 1 Reverse Transcriptase, subunit A, domain 1"/>
    <property type="match status" value="1"/>
</dbReference>
<dbReference type="OrthoDB" id="8901640at2759"/>
<dbReference type="Pfam" id="PF14893">
    <property type="entry name" value="PNMA"/>
    <property type="match status" value="1"/>
</dbReference>
<organism evidence="10 11">
    <name type="scientific">Synaphobranchus kaupii</name>
    <name type="common">Kaup's arrowtooth eel</name>
    <dbReference type="NCBI Taxonomy" id="118154"/>
    <lineage>
        <taxon>Eukaryota</taxon>
        <taxon>Metazoa</taxon>
        <taxon>Chordata</taxon>
        <taxon>Craniata</taxon>
        <taxon>Vertebrata</taxon>
        <taxon>Euteleostomi</taxon>
        <taxon>Actinopterygii</taxon>
        <taxon>Neopterygii</taxon>
        <taxon>Teleostei</taxon>
        <taxon>Anguilliformes</taxon>
        <taxon>Synaphobranchidae</taxon>
        <taxon>Synaphobranchus</taxon>
    </lineage>
</organism>
<dbReference type="SUPFAM" id="SSF50630">
    <property type="entry name" value="Acid proteases"/>
    <property type="match status" value="1"/>
</dbReference>
<dbReference type="PROSITE" id="PS50878">
    <property type="entry name" value="RT_POL"/>
    <property type="match status" value="1"/>
</dbReference>
<dbReference type="CDD" id="cd01647">
    <property type="entry name" value="RT_LTR"/>
    <property type="match status" value="1"/>
</dbReference>
<dbReference type="AlphaFoldDB" id="A0A9Q1E828"/>
<comment type="caution">
    <text evidence="10">The sequence shown here is derived from an EMBL/GenBank/DDBJ whole genome shotgun (WGS) entry which is preliminary data.</text>
</comment>
<dbReference type="Gene3D" id="3.30.70.270">
    <property type="match status" value="1"/>
</dbReference>
<dbReference type="FunFam" id="3.10.20.370:FF:000001">
    <property type="entry name" value="Retrovirus-related Pol polyprotein from transposon 17.6-like protein"/>
    <property type="match status" value="1"/>
</dbReference>
<dbReference type="Gene3D" id="3.10.20.370">
    <property type="match status" value="1"/>
</dbReference>
<protein>
    <recommendedName>
        <fullName evidence="9">Reverse transcriptase domain-containing protein</fullName>
    </recommendedName>
</protein>
<keyword evidence="4" id="KW-0540">Nuclease</keyword>
<evidence type="ECO:0000256" key="5">
    <source>
        <dbReference type="ARBA" id="ARBA00022759"/>
    </source>
</evidence>
<evidence type="ECO:0000259" key="9">
    <source>
        <dbReference type="PROSITE" id="PS50878"/>
    </source>
</evidence>
<dbReference type="SUPFAM" id="SSF56672">
    <property type="entry name" value="DNA/RNA polymerases"/>
    <property type="match status" value="1"/>
</dbReference>
<dbReference type="EMBL" id="JAINUF010000022">
    <property type="protein sequence ID" value="KAJ8333963.1"/>
    <property type="molecule type" value="Genomic_DNA"/>
</dbReference>
<dbReference type="PANTHER" id="PTHR37984:SF5">
    <property type="entry name" value="PROTEIN NYNRIN-LIKE"/>
    <property type="match status" value="1"/>
</dbReference>
<evidence type="ECO:0000256" key="1">
    <source>
        <dbReference type="ARBA" id="ARBA00010879"/>
    </source>
</evidence>
<dbReference type="CDD" id="cd09274">
    <property type="entry name" value="RNase_HI_RT_Ty3"/>
    <property type="match status" value="1"/>
</dbReference>
<name>A0A9Q1E828_SYNKA</name>
<proteinExistence type="inferred from homology"/>
<dbReference type="GO" id="GO:0003964">
    <property type="term" value="F:RNA-directed DNA polymerase activity"/>
    <property type="evidence" value="ECO:0007669"/>
    <property type="project" value="UniProtKB-KW"/>
</dbReference>
<dbReference type="InterPro" id="IPR043128">
    <property type="entry name" value="Rev_trsase/Diguanyl_cyclase"/>
</dbReference>
<dbReference type="GO" id="GO:0004519">
    <property type="term" value="F:endonuclease activity"/>
    <property type="evidence" value="ECO:0007669"/>
    <property type="project" value="UniProtKB-KW"/>
</dbReference>
<feature type="region of interest" description="Disordered" evidence="8">
    <location>
        <begin position="127"/>
        <end position="152"/>
    </location>
</feature>
<dbReference type="Pfam" id="PF00078">
    <property type="entry name" value="RVT_1"/>
    <property type="match status" value="1"/>
</dbReference>
<dbReference type="InterPro" id="IPR050951">
    <property type="entry name" value="Retrovirus_Pol_polyprotein"/>
</dbReference>
<dbReference type="InterPro" id="IPR000477">
    <property type="entry name" value="RT_dom"/>
</dbReference>
<evidence type="ECO:0000313" key="11">
    <source>
        <dbReference type="Proteomes" id="UP001152622"/>
    </source>
</evidence>
<evidence type="ECO:0000256" key="4">
    <source>
        <dbReference type="ARBA" id="ARBA00022722"/>
    </source>
</evidence>